<keyword evidence="1" id="KW-0732">Signal</keyword>
<feature type="chain" id="PRO_5045531257" evidence="1">
    <location>
        <begin position="23"/>
        <end position="255"/>
    </location>
</feature>
<dbReference type="Proteomes" id="UP001474120">
    <property type="component" value="Unassembled WGS sequence"/>
</dbReference>
<comment type="caution">
    <text evidence="2">The sequence shown here is derived from an EMBL/GenBank/DDBJ whole genome shotgun (WGS) entry which is preliminary data.</text>
</comment>
<dbReference type="RefSeq" id="WP_342160311.1">
    <property type="nucleotide sequence ID" value="NZ_JBCDNA010000002.1"/>
</dbReference>
<protein>
    <submittedName>
        <fullName evidence="2">Uncharacterized protein</fullName>
    </submittedName>
</protein>
<name>A0ABU9L1I1_9FLAO</name>
<feature type="signal peptide" evidence="1">
    <location>
        <begin position="1"/>
        <end position="22"/>
    </location>
</feature>
<evidence type="ECO:0000256" key="1">
    <source>
        <dbReference type="SAM" id="SignalP"/>
    </source>
</evidence>
<accession>A0ABU9L1I1</accession>
<dbReference type="EMBL" id="JBCDNA010000002">
    <property type="protein sequence ID" value="MEL4456234.1"/>
    <property type="molecule type" value="Genomic_DNA"/>
</dbReference>
<keyword evidence="3" id="KW-1185">Reference proteome</keyword>
<gene>
    <name evidence="2" type="ORF">AABB81_10030</name>
</gene>
<reference evidence="2 3" key="1">
    <citation type="submission" date="2024-04" db="EMBL/GenBank/DDBJ databases">
        <title>whole genome sequencing of Lutimonas vermicola strain IMCC1616.</title>
        <authorList>
            <person name="Bae S.S."/>
        </authorList>
    </citation>
    <scope>NUCLEOTIDE SEQUENCE [LARGE SCALE GENOMIC DNA]</scope>
    <source>
        <strain evidence="2 3">IMCC1616</strain>
    </source>
</reference>
<evidence type="ECO:0000313" key="3">
    <source>
        <dbReference type="Proteomes" id="UP001474120"/>
    </source>
</evidence>
<organism evidence="2 3">
    <name type="scientific">Lutimonas vermicola</name>
    <dbReference type="NCBI Taxonomy" id="414288"/>
    <lineage>
        <taxon>Bacteria</taxon>
        <taxon>Pseudomonadati</taxon>
        <taxon>Bacteroidota</taxon>
        <taxon>Flavobacteriia</taxon>
        <taxon>Flavobacteriales</taxon>
        <taxon>Flavobacteriaceae</taxon>
        <taxon>Lutimonas</taxon>
    </lineage>
</organism>
<evidence type="ECO:0000313" key="2">
    <source>
        <dbReference type="EMBL" id="MEL4456234.1"/>
    </source>
</evidence>
<proteinExistence type="predicted"/>
<sequence length="255" mass="29664">MKLLKLSLITLVMLILPVLSSAQEENSYQTYWIHEDRVKPGMTDEYEQIAKDLVAACKEHNVQETRWLTLALNDNSYLYVTPINSFAELDKTGFETLSEKMGADKLNALFARFNSTYDEHGDYIVYLNKNLSYMPDGVSQTIEGQNYRTMYYNYVTPENNKGFVETMKKMKAAFEKNNSKIHYRVYKTGFGVMGTYYMIAVAAENNLDSAKKGDENWKAMKDDFEPLLKEMSKYTWKTDEKRGWMREDLGYMPAK</sequence>